<proteinExistence type="predicted"/>
<protein>
    <submittedName>
        <fullName evidence="2">Uncharacterized protein</fullName>
    </submittedName>
</protein>
<feature type="transmembrane region" description="Helical" evidence="1">
    <location>
        <begin position="12"/>
        <end position="31"/>
    </location>
</feature>
<dbReference type="EMBL" id="HACG01009022">
    <property type="protein sequence ID" value="CEK55887.1"/>
    <property type="molecule type" value="Transcribed_RNA"/>
</dbReference>
<evidence type="ECO:0000256" key="1">
    <source>
        <dbReference type="SAM" id="Phobius"/>
    </source>
</evidence>
<keyword evidence="1" id="KW-1133">Transmembrane helix</keyword>
<dbReference type="AlphaFoldDB" id="A0A0B6YI60"/>
<keyword evidence="1" id="KW-0812">Transmembrane</keyword>
<evidence type="ECO:0000313" key="2">
    <source>
        <dbReference type="EMBL" id="CEK55887.1"/>
    </source>
</evidence>
<organism evidence="2">
    <name type="scientific">Arion vulgaris</name>
    <dbReference type="NCBI Taxonomy" id="1028688"/>
    <lineage>
        <taxon>Eukaryota</taxon>
        <taxon>Metazoa</taxon>
        <taxon>Spiralia</taxon>
        <taxon>Lophotrochozoa</taxon>
        <taxon>Mollusca</taxon>
        <taxon>Gastropoda</taxon>
        <taxon>Heterobranchia</taxon>
        <taxon>Euthyneura</taxon>
        <taxon>Panpulmonata</taxon>
        <taxon>Eupulmonata</taxon>
        <taxon>Stylommatophora</taxon>
        <taxon>Helicina</taxon>
        <taxon>Arionoidea</taxon>
        <taxon>Arionidae</taxon>
        <taxon>Arion</taxon>
    </lineage>
</organism>
<keyword evidence="1" id="KW-0472">Membrane</keyword>
<sequence>MITTVQRNFVKIALPITSLFLFICIVYIWTIEPFPEGLNLCNSLKDTDGRKNVTRQWWEWACLIEREWLKSLEFDCKDLRKMGGYHICYDKPYMPGP</sequence>
<gene>
    <name evidence="2" type="primary">ORF26286</name>
</gene>
<accession>A0A0B6YI60</accession>
<name>A0A0B6YI60_9EUPU</name>
<reference evidence="2" key="1">
    <citation type="submission" date="2014-12" db="EMBL/GenBank/DDBJ databases">
        <title>Insight into the proteome of Arion vulgaris.</title>
        <authorList>
            <person name="Aradska J."/>
            <person name="Bulat T."/>
            <person name="Smidak R."/>
            <person name="Sarate P."/>
            <person name="Gangsoo J."/>
            <person name="Sialana F."/>
            <person name="Bilban M."/>
            <person name="Lubec G."/>
        </authorList>
    </citation>
    <scope>NUCLEOTIDE SEQUENCE</scope>
    <source>
        <tissue evidence="2">Skin</tissue>
    </source>
</reference>
<feature type="non-terminal residue" evidence="2">
    <location>
        <position position="97"/>
    </location>
</feature>